<dbReference type="Proteomes" id="UP000053748">
    <property type="component" value="Unassembled WGS sequence"/>
</dbReference>
<accession>A0A2J9VLP6</accession>
<protein>
    <submittedName>
        <fullName evidence="1">Uncharacterized protein</fullName>
    </submittedName>
</protein>
<dbReference type="EMBL" id="LOSJ02000001">
    <property type="protein sequence ID" value="PNM64708.1"/>
    <property type="molecule type" value="Genomic_DNA"/>
</dbReference>
<organism evidence="1 2">
    <name type="scientific">Vibrio mimicus</name>
    <dbReference type="NCBI Taxonomy" id="674"/>
    <lineage>
        <taxon>Bacteria</taxon>
        <taxon>Pseudomonadati</taxon>
        <taxon>Pseudomonadota</taxon>
        <taxon>Gammaproteobacteria</taxon>
        <taxon>Vibrionales</taxon>
        <taxon>Vibrionaceae</taxon>
        <taxon>Vibrio</taxon>
    </lineage>
</organism>
<keyword evidence="2" id="KW-1185">Reference proteome</keyword>
<dbReference type="AlphaFoldDB" id="A0A2J9VLP6"/>
<evidence type="ECO:0000313" key="1">
    <source>
        <dbReference type="EMBL" id="PNM64708.1"/>
    </source>
</evidence>
<proteinExistence type="predicted"/>
<reference evidence="1" key="1">
    <citation type="submission" date="2017-12" db="EMBL/GenBank/DDBJ databases">
        <title>FDA dAtabase for Regulatory Grade micrObial Sequences (FDA-ARGOS): Supporting development and validation of Infectious Disease Dx tests.</title>
        <authorList>
            <person name="Hoffmann M."/>
            <person name="Allard M."/>
            <person name="Evans P."/>
            <person name="Brown E."/>
            <person name="Tallon L.J."/>
            <person name="Sadzewicz L."/>
            <person name="Sengamalay N."/>
            <person name="Ott S."/>
            <person name="Godinez A."/>
            <person name="Nagaraj S."/>
            <person name="Vavikolanu K."/>
            <person name="Aluvathingal J."/>
            <person name="Nadendla S."/>
            <person name="Hobson J."/>
            <person name="Sichtig H."/>
        </authorList>
    </citation>
    <scope>NUCLEOTIDE SEQUENCE [LARGE SCALE GENOMIC DNA]</scope>
    <source>
        <strain evidence="1">FDAARGOS_113</strain>
    </source>
</reference>
<evidence type="ECO:0000313" key="2">
    <source>
        <dbReference type="Proteomes" id="UP000053748"/>
    </source>
</evidence>
<sequence>MNQERSLNPSHGKVNDSLHLDAGINSLLNVIYHPSFYFLLANSQFNHPEDDELIISSIINLGLKCIISNR</sequence>
<name>A0A2J9VLP6_VIBMI</name>
<comment type="caution">
    <text evidence="1">The sequence shown here is derived from an EMBL/GenBank/DDBJ whole genome shotgun (WGS) entry which is preliminary data.</text>
</comment>
<gene>
    <name evidence="1" type="ORF">AL544_006035</name>
</gene>